<feature type="non-terminal residue" evidence="1">
    <location>
        <position position="1"/>
    </location>
</feature>
<dbReference type="Proteomes" id="UP001140096">
    <property type="component" value="Unassembled WGS sequence"/>
</dbReference>
<name>A0ACC1KXT6_9FUNG</name>
<proteinExistence type="predicted"/>
<evidence type="ECO:0000313" key="2">
    <source>
        <dbReference type="Proteomes" id="UP001140096"/>
    </source>
</evidence>
<reference evidence="1" key="1">
    <citation type="submission" date="2022-07" db="EMBL/GenBank/DDBJ databases">
        <title>Phylogenomic reconstructions and comparative analyses of Kickxellomycotina fungi.</title>
        <authorList>
            <person name="Reynolds N.K."/>
            <person name="Stajich J.E."/>
            <person name="Barry K."/>
            <person name="Grigoriev I.V."/>
            <person name="Crous P."/>
            <person name="Smith M.E."/>
        </authorList>
    </citation>
    <scope>NUCLEOTIDE SEQUENCE</scope>
    <source>
        <strain evidence="1">CBS 102833</strain>
    </source>
</reference>
<gene>
    <name evidence="1" type="primary">ALP1</name>
    <name evidence="1" type="ORF">H4S07_005940</name>
</gene>
<comment type="caution">
    <text evidence="1">The sequence shown here is derived from an EMBL/GenBank/DDBJ whole genome shotgun (WGS) entry which is preliminary data.</text>
</comment>
<protein>
    <submittedName>
        <fullName evidence="1">Basic amino-acid permease</fullName>
    </submittedName>
</protein>
<keyword evidence="2" id="KW-1185">Reference proteome</keyword>
<accession>A0ACC1KXT6</accession>
<organism evidence="1 2">
    <name type="scientific">Coemansia furcata</name>
    <dbReference type="NCBI Taxonomy" id="417177"/>
    <lineage>
        <taxon>Eukaryota</taxon>
        <taxon>Fungi</taxon>
        <taxon>Fungi incertae sedis</taxon>
        <taxon>Zoopagomycota</taxon>
        <taxon>Kickxellomycotina</taxon>
        <taxon>Kickxellomycetes</taxon>
        <taxon>Kickxellales</taxon>
        <taxon>Kickxellaceae</taxon>
        <taxon>Coemansia</taxon>
    </lineage>
</organism>
<sequence length="85" mass="10212">GYGTIWPKFDALGFVSTYLALPLFVIFWLTWKYTKKTKWVKLVDVDLTTGSLLEMERNGDIDIFPPDEPWTWKKYFRWMKRKSAE</sequence>
<evidence type="ECO:0000313" key="1">
    <source>
        <dbReference type="EMBL" id="KAJ2797463.1"/>
    </source>
</evidence>
<dbReference type="EMBL" id="JANBUP010003217">
    <property type="protein sequence ID" value="KAJ2797463.1"/>
    <property type="molecule type" value="Genomic_DNA"/>
</dbReference>